<organism evidence="1 2">
    <name type="scientific">Desulfosarcina ovata subsp. ovata</name>
    <dbReference type="NCBI Taxonomy" id="2752305"/>
    <lineage>
        <taxon>Bacteria</taxon>
        <taxon>Pseudomonadati</taxon>
        <taxon>Thermodesulfobacteriota</taxon>
        <taxon>Desulfobacteria</taxon>
        <taxon>Desulfobacterales</taxon>
        <taxon>Desulfosarcinaceae</taxon>
        <taxon>Desulfosarcina</taxon>
    </lineage>
</organism>
<dbReference type="EMBL" id="AP021879">
    <property type="protein sequence ID" value="BBO88482.1"/>
    <property type="molecule type" value="Genomic_DNA"/>
</dbReference>
<proteinExistence type="predicted"/>
<dbReference type="InterPro" id="IPR035093">
    <property type="entry name" value="RelE/ParE_toxin_dom_sf"/>
</dbReference>
<evidence type="ECO:0000313" key="2">
    <source>
        <dbReference type="Proteomes" id="UP000422108"/>
    </source>
</evidence>
<sequence>MYEIRFTKEALKDVNKLSPRLKSKLKDILEYRISPEPHSGKKLVGQLKGFYSMRLSFQDRIVYTIDEENNKVFIHRAKTHYGD</sequence>
<dbReference type="RefSeq" id="WP_197743290.1">
    <property type="nucleotide sequence ID" value="NZ_AP021879.1"/>
</dbReference>
<name>A0A5K8A791_9BACT</name>
<dbReference type="AlphaFoldDB" id="A0A5K8A791"/>
<evidence type="ECO:0000313" key="1">
    <source>
        <dbReference type="EMBL" id="BBO88482.1"/>
    </source>
</evidence>
<keyword evidence="2" id="KW-1185">Reference proteome</keyword>
<protein>
    <submittedName>
        <fullName evidence="1">Uncharacterized protein</fullName>
    </submittedName>
</protein>
<dbReference type="Proteomes" id="UP000422108">
    <property type="component" value="Chromosome"/>
</dbReference>
<accession>A0A5K8A791</accession>
<gene>
    <name evidence="1" type="ORF">DSCOOX_16620</name>
</gene>
<reference evidence="1 2" key="1">
    <citation type="submission" date="2019-11" db="EMBL/GenBank/DDBJ databases">
        <title>Comparative genomics of hydrocarbon-degrading Desulfosarcina strains.</title>
        <authorList>
            <person name="Watanabe M."/>
            <person name="Kojima H."/>
            <person name="Fukui M."/>
        </authorList>
    </citation>
    <scope>NUCLEOTIDE SEQUENCE [LARGE SCALE GENOMIC DNA]</scope>
    <source>
        <strain evidence="2">oXyS1</strain>
    </source>
</reference>
<dbReference type="SUPFAM" id="SSF143011">
    <property type="entry name" value="RelE-like"/>
    <property type="match status" value="1"/>
</dbReference>
<dbReference type="Gene3D" id="3.30.2310.20">
    <property type="entry name" value="RelE-like"/>
    <property type="match status" value="1"/>
</dbReference>